<dbReference type="Gene3D" id="3.20.20.140">
    <property type="entry name" value="Metal-dependent hydrolases"/>
    <property type="match status" value="1"/>
</dbReference>
<protein>
    <submittedName>
        <fullName evidence="3">Amidohydrolase family protein</fullName>
    </submittedName>
</protein>
<reference evidence="3" key="1">
    <citation type="journal article" date="2020" name="mSystems">
        <title>Genome- and Community-Level Interaction Insights into Carbon Utilization and Element Cycling Functions of Hydrothermarchaeota in Hydrothermal Sediment.</title>
        <authorList>
            <person name="Zhou Z."/>
            <person name="Liu Y."/>
            <person name="Xu W."/>
            <person name="Pan J."/>
            <person name="Luo Z.H."/>
            <person name="Li M."/>
        </authorList>
    </citation>
    <scope>NUCLEOTIDE SEQUENCE [LARGE SCALE GENOMIC DNA]</scope>
    <source>
        <strain evidence="3">SpSt-418</strain>
    </source>
</reference>
<dbReference type="SUPFAM" id="SSF51556">
    <property type="entry name" value="Metallo-dependent hydrolases"/>
    <property type="match status" value="1"/>
</dbReference>
<sequence>MQLRYRIILGALMLTLVGLIVPMGFAQSQSPADVPNQKPINTLFENVRIFDGISDQLSASSNVLIVGNKIQAISTSTISTPADSSLTRINGKGRVLMPGLIDAHVHMFMGAIPQEKLFAPDATPQTLFQDVSVSATEMLLRGFTSVRDVAGPAFDLKKAIDSGKVVGPRIWPSGAMISQTSGHGDFRSTKDLPATPSSPLSPAEKYGVGAVADGVPEVLRRTREQLMKGASQIKLAAGGGVASAYDPIDVSQYTEAEFKAAVDAAANWNTYVTVHAYTPTAIQIAIRAGVKCIEHGQLMDEETAQLMAKESTWLSIQPFLDDEDRNPYPEGSESRAKQLLVSQGTDLAFKLAKKYKLKTAWGTDNLYSPKGAARQGAKLAKLVRWYTPAEVLRMATSVNAELLALSGPRNPYPGKLGVIENGALADLVLVDGNPLDNIKLIEDPAKNFVVVMKDGKIYKNLLS</sequence>
<feature type="region of interest" description="Disordered" evidence="1">
    <location>
        <begin position="182"/>
        <end position="205"/>
    </location>
</feature>
<evidence type="ECO:0000256" key="1">
    <source>
        <dbReference type="SAM" id="MobiDB-lite"/>
    </source>
</evidence>
<comment type="caution">
    <text evidence="3">The sequence shown here is derived from an EMBL/GenBank/DDBJ whole genome shotgun (WGS) entry which is preliminary data.</text>
</comment>
<feature type="domain" description="Amidohydrolase-related" evidence="2">
    <location>
        <begin position="95"/>
        <end position="457"/>
    </location>
</feature>
<dbReference type="InterPro" id="IPR006680">
    <property type="entry name" value="Amidohydro-rel"/>
</dbReference>
<dbReference type="EMBL" id="DSRU01000198">
    <property type="protein sequence ID" value="HFM98749.1"/>
    <property type="molecule type" value="Genomic_DNA"/>
</dbReference>
<evidence type="ECO:0000313" key="3">
    <source>
        <dbReference type="EMBL" id="HFM98749.1"/>
    </source>
</evidence>
<evidence type="ECO:0000259" key="2">
    <source>
        <dbReference type="Pfam" id="PF01979"/>
    </source>
</evidence>
<dbReference type="InterPro" id="IPR051781">
    <property type="entry name" value="Metallo-dep_Hydrolase"/>
</dbReference>
<dbReference type="Gene3D" id="2.30.40.10">
    <property type="entry name" value="Urease, subunit C, domain 1"/>
    <property type="match status" value="1"/>
</dbReference>
<dbReference type="InterPro" id="IPR011059">
    <property type="entry name" value="Metal-dep_hydrolase_composite"/>
</dbReference>
<dbReference type="GO" id="GO:0016810">
    <property type="term" value="F:hydrolase activity, acting on carbon-nitrogen (but not peptide) bonds"/>
    <property type="evidence" value="ECO:0007669"/>
    <property type="project" value="InterPro"/>
</dbReference>
<dbReference type="SUPFAM" id="SSF51338">
    <property type="entry name" value="Composite domain of metallo-dependent hydrolases"/>
    <property type="match status" value="2"/>
</dbReference>
<proteinExistence type="predicted"/>
<dbReference type="AlphaFoldDB" id="A0A7C3KE13"/>
<accession>A0A7C3KE13</accession>
<dbReference type="Pfam" id="PF01979">
    <property type="entry name" value="Amidohydro_1"/>
    <property type="match status" value="1"/>
</dbReference>
<name>A0A7C3KE13_9CYAN</name>
<organism evidence="3">
    <name type="scientific">Oscillatoriales cyanobacterium SpSt-418</name>
    <dbReference type="NCBI Taxonomy" id="2282169"/>
    <lineage>
        <taxon>Bacteria</taxon>
        <taxon>Bacillati</taxon>
        <taxon>Cyanobacteriota</taxon>
        <taxon>Cyanophyceae</taxon>
        <taxon>Oscillatoriophycideae</taxon>
        <taxon>Oscillatoriales</taxon>
    </lineage>
</organism>
<feature type="compositionally biased region" description="Low complexity" evidence="1">
    <location>
        <begin position="192"/>
        <end position="203"/>
    </location>
</feature>
<dbReference type="CDD" id="cd01299">
    <property type="entry name" value="Met_dep_hydrolase_A"/>
    <property type="match status" value="1"/>
</dbReference>
<dbReference type="InterPro" id="IPR032466">
    <property type="entry name" value="Metal_Hydrolase"/>
</dbReference>
<dbReference type="PANTHER" id="PTHR43135:SF3">
    <property type="entry name" value="ALPHA-D-RIBOSE 1-METHYLPHOSPHONATE 5-TRIPHOSPHATE DIPHOSPHATASE"/>
    <property type="match status" value="1"/>
</dbReference>
<dbReference type="InterPro" id="IPR057744">
    <property type="entry name" value="OTAase-like"/>
</dbReference>
<keyword evidence="3" id="KW-0378">Hydrolase</keyword>
<dbReference type="PANTHER" id="PTHR43135">
    <property type="entry name" value="ALPHA-D-RIBOSE 1-METHYLPHOSPHONATE 5-TRIPHOSPHATE DIPHOSPHATASE"/>
    <property type="match status" value="1"/>
</dbReference>
<gene>
    <name evidence="3" type="ORF">ENR64_13530</name>
</gene>